<reference evidence="2 3" key="1">
    <citation type="submission" date="2016-11" db="EMBL/GenBank/DDBJ databases">
        <authorList>
            <person name="Jaros S."/>
            <person name="Januszkiewicz K."/>
            <person name="Wedrychowicz H."/>
        </authorList>
    </citation>
    <scope>NUCLEOTIDE SEQUENCE [LARGE SCALE GENOMIC DNA]</scope>
    <source>
        <strain evidence="2 3">DSM 15212</strain>
    </source>
</reference>
<sequence>MKKFNKIMSLILIITIFLGTVNVYAYSEKYPNRITQTIVDEKQFAIQAYKNLDDEAKKVFLSYIQHLALEGDSSLLEYHIKYVDEDYVNQTTTLKKEVDSNTKMMYNMAVASNSSIASQLAALNLPAAVEYGLLALASALGVPVGNVVDVVIGLGLAAVIAIYWDDIKDVWNDIVDIFVDEFGSFVKDAFEFLKAKANGIDFIEPGEKLPNQGKVSDPDYTDVPPVDAGKQGKHVPGHNNNDSSKSQWPRGTTVKPDGSVRVYDFRRPIGPNGETRVKVHKDTKGNIHGYPVD</sequence>
<organism evidence="2 3">
    <name type="scientific">Paramaledivibacter caminithermalis (strain DSM 15212 / CIP 107654 / DViRD3)</name>
    <name type="common">Clostridium caminithermale</name>
    <dbReference type="NCBI Taxonomy" id="1121301"/>
    <lineage>
        <taxon>Bacteria</taxon>
        <taxon>Bacillati</taxon>
        <taxon>Bacillota</taxon>
        <taxon>Clostridia</taxon>
        <taxon>Peptostreptococcales</taxon>
        <taxon>Caminicellaceae</taxon>
        <taxon>Paramaledivibacter</taxon>
    </lineage>
</organism>
<keyword evidence="3" id="KW-1185">Reference proteome</keyword>
<evidence type="ECO:0000313" key="2">
    <source>
        <dbReference type="EMBL" id="SHK54270.1"/>
    </source>
</evidence>
<dbReference type="EMBL" id="FRAG01000086">
    <property type="protein sequence ID" value="SHK54270.1"/>
    <property type="molecule type" value="Genomic_DNA"/>
</dbReference>
<dbReference type="STRING" id="1121301.SAMN02745912_03626"/>
<dbReference type="AlphaFoldDB" id="A0A1M6TBC8"/>
<name>A0A1M6TBC8_PARC5</name>
<feature type="region of interest" description="Disordered" evidence="1">
    <location>
        <begin position="207"/>
        <end position="277"/>
    </location>
</feature>
<dbReference type="Proteomes" id="UP000184465">
    <property type="component" value="Unassembled WGS sequence"/>
</dbReference>
<accession>A0A1M6TBC8</accession>
<evidence type="ECO:0000313" key="3">
    <source>
        <dbReference type="Proteomes" id="UP000184465"/>
    </source>
</evidence>
<feature type="compositionally biased region" description="Polar residues" evidence="1">
    <location>
        <begin position="238"/>
        <end position="250"/>
    </location>
</feature>
<protein>
    <submittedName>
        <fullName evidence="2">Uncharacterized protein</fullName>
    </submittedName>
</protein>
<gene>
    <name evidence="2" type="ORF">SAMN02745912_03626</name>
</gene>
<evidence type="ECO:0000256" key="1">
    <source>
        <dbReference type="SAM" id="MobiDB-lite"/>
    </source>
</evidence>
<proteinExistence type="predicted"/>
<dbReference type="RefSeq" id="WP_073153312.1">
    <property type="nucleotide sequence ID" value="NZ_FRAG01000086.1"/>
</dbReference>